<dbReference type="PROSITE" id="PS50041">
    <property type="entry name" value="C_TYPE_LECTIN_2"/>
    <property type="match status" value="1"/>
</dbReference>
<dbReference type="EMBL" id="UXUI01007205">
    <property type="protein sequence ID" value="VDD86257.1"/>
    <property type="molecule type" value="Genomic_DNA"/>
</dbReference>
<reference evidence="2 3" key="2">
    <citation type="submission" date="2018-10" db="EMBL/GenBank/DDBJ databases">
        <authorList>
            <consortium name="Pathogen Informatics"/>
        </authorList>
    </citation>
    <scope>NUCLEOTIDE SEQUENCE [LARGE SCALE GENOMIC DNA]</scope>
</reference>
<dbReference type="InterPro" id="IPR016187">
    <property type="entry name" value="CTDL_fold"/>
</dbReference>
<evidence type="ECO:0000313" key="2">
    <source>
        <dbReference type="EMBL" id="VDD86257.1"/>
    </source>
</evidence>
<dbReference type="SUPFAM" id="SSF56436">
    <property type="entry name" value="C-type lectin-like"/>
    <property type="match status" value="1"/>
</dbReference>
<dbReference type="Proteomes" id="UP000274131">
    <property type="component" value="Unassembled WGS sequence"/>
</dbReference>
<dbReference type="AlphaFoldDB" id="A0A0N4UW43"/>
<dbReference type="Gene3D" id="3.10.100.10">
    <property type="entry name" value="Mannose-Binding Protein A, subunit A"/>
    <property type="match status" value="1"/>
</dbReference>
<dbReference type="InterPro" id="IPR016186">
    <property type="entry name" value="C-type_lectin-like/link_sf"/>
</dbReference>
<evidence type="ECO:0000313" key="3">
    <source>
        <dbReference type="Proteomes" id="UP000274131"/>
    </source>
</evidence>
<dbReference type="InterPro" id="IPR001304">
    <property type="entry name" value="C-type_lectin-like"/>
</dbReference>
<evidence type="ECO:0000259" key="1">
    <source>
        <dbReference type="PROSITE" id="PS50041"/>
    </source>
</evidence>
<dbReference type="OrthoDB" id="5853226at2759"/>
<reference evidence="4" key="1">
    <citation type="submission" date="2017-02" db="UniProtKB">
        <authorList>
            <consortium name="WormBaseParasite"/>
        </authorList>
    </citation>
    <scope>IDENTIFICATION</scope>
</reference>
<dbReference type="CDD" id="cd00037">
    <property type="entry name" value="CLECT"/>
    <property type="match status" value="1"/>
</dbReference>
<keyword evidence="3" id="KW-1185">Reference proteome</keyword>
<dbReference type="Pfam" id="PF00059">
    <property type="entry name" value="Lectin_C"/>
    <property type="match status" value="1"/>
</dbReference>
<gene>
    <name evidence="2" type="ORF">EVEC_LOCUS1400</name>
</gene>
<dbReference type="WBParaSite" id="EVEC_0000169201-mRNA-1">
    <property type="protein sequence ID" value="EVEC_0000169201-mRNA-1"/>
    <property type="gene ID" value="EVEC_0000169201"/>
</dbReference>
<sequence>MKELSSDLTARFSRQILAVQDRIEYLEKELDGLKKAVTYDWKRTDSGSLYNVFFINKNFDDAQIPKSLSLYFPSDILTDALNETEIEQEVWFGTKTKTSTMSSPDSTYSNFDEKQPLKGCTSITSDGKWHIKDCSELKPFICQRIFLR</sequence>
<evidence type="ECO:0000313" key="4">
    <source>
        <dbReference type="WBParaSite" id="EVEC_0000169201-mRNA-1"/>
    </source>
</evidence>
<protein>
    <submittedName>
        <fullName evidence="4">C-type lectin domain-containing protein</fullName>
    </submittedName>
</protein>
<proteinExistence type="predicted"/>
<organism evidence="4">
    <name type="scientific">Enterobius vermicularis</name>
    <name type="common">Human pinworm</name>
    <dbReference type="NCBI Taxonomy" id="51028"/>
    <lineage>
        <taxon>Eukaryota</taxon>
        <taxon>Metazoa</taxon>
        <taxon>Ecdysozoa</taxon>
        <taxon>Nematoda</taxon>
        <taxon>Chromadorea</taxon>
        <taxon>Rhabditida</taxon>
        <taxon>Spirurina</taxon>
        <taxon>Oxyuridomorpha</taxon>
        <taxon>Oxyuroidea</taxon>
        <taxon>Oxyuridae</taxon>
        <taxon>Enterobius</taxon>
    </lineage>
</organism>
<feature type="domain" description="C-type lectin" evidence="1">
    <location>
        <begin position="75"/>
        <end position="143"/>
    </location>
</feature>
<name>A0A0N4UW43_ENTVE</name>
<dbReference type="STRING" id="51028.A0A0N4UW43"/>
<accession>A0A0N4UW43</accession>